<name>A0A2N6TRR3_9CORY</name>
<keyword evidence="2" id="KW-1185">Reference proteome</keyword>
<dbReference type="SUPFAM" id="SSF52038">
    <property type="entry name" value="Barstar-related"/>
    <property type="match status" value="1"/>
</dbReference>
<sequence>MQRILITEPIRTREDFYGALGRLRGCQSGAPRNLDALADFLREQHIVAIIAADFDMVEEDLAPISMVLKDQGVALVR</sequence>
<organism evidence="1 2">
    <name type="scientific">Corynebacterium hiratae</name>
    <dbReference type="NCBI Taxonomy" id="3139423"/>
    <lineage>
        <taxon>Bacteria</taxon>
        <taxon>Bacillati</taxon>
        <taxon>Actinomycetota</taxon>
        <taxon>Actinomycetes</taxon>
        <taxon>Mycobacteriales</taxon>
        <taxon>Corynebacteriaceae</taxon>
        <taxon>Corynebacterium</taxon>
    </lineage>
</organism>
<dbReference type="AlphaFoldDB" id="A0A2N6TRR3"/>
<dbReference type="InterPro" id="IPR035905">
    <property type="entry name" value="Barstar-like_sf"/>
</dbReference>
<accession>A0A2N6TRR3</accession>
<gene>
    <name evidence="1" type="ORF">FNY97_06580</name>
</gene>
<dbReference type="Proteomes" id="UP000320443">
    <property type="component" value="Unassembled WGS sequence"/>
</dbReference>
<dbReference type="RefSeq" id="WP_046649054.1">
    <property type="nucleotide sequence ID" value="NZ_VKDK01000008.1"/>
</dbReference>
<protein>
    <submittedName>
        <fullName evidence="1">Uncharacterized protein</fullName>
    </submittedName>
</protein>
<dbReference type="EMBL" id="VKDK01000008">
    <property type="protein sequence ID" value="TRX61942.1"/>
    <property type="molecule type" value="Genomic_DNA"/>
</dbReference>
<evidence type="ECO:0000313" key="1">
    <source>
        <dbReference type="EMBL" id="TRX61942.1"/>
    </source>
</evidence>
<evidence type="ECO:0000313" key="2">
    <source>
        <dbReference type="Proteomes" id="UP000320443"/>
    </source>
</evidence>
<reference evidence="1 2" key="1">
    <citation type="submission" date="2019-07" db="EMBL/GenBank/DDBJ databases">
        <title>Draft genome of C. aurimucosum strain 2274.</title>
        <authorList>
            <person name="Pacheco L.G.C."/>
            <person name="Aguiar E.R.G.R."/>
            <person name="Santos C.S."/>
            <person name="Rocha D.J.P.G."/>
            <person name="Sant'Anna L.O."/>
            <person name="Mattos-Guaraldi A.L."/>
            <person name="Santos L.S."/>
        </authorList>
    </citation>
    <scope>NUCLEOTIDE SEQUENCE [LARGE SCALE GENOMIC DNA]</scope>
    <source>
        <strain evidence="1 2">2274</strain>
    </source>
</reference>
<comment type="caution">
    <text evidence="1">The sequence shown here is derived from an EMBL/GenBank/DDBJ whole genome shotgun (WGS) entry which is preliminary data.</text>
</comment>
<proteinExistence type="predicted"/>